<dbReference type="Proteomes" id="UP001189303">
    <property type="component" value="Unassembled WGS sequence"/>
</dbReference>
<evidence type="ECO:0000313" key="1">
    <source>
        <dbReference type="EMBL" id="CAJ0732824.1"/>
    </source>
</evidence>
<sequence length="278" mass="31145">MATTIPVGSNSNSTYVAYGDDCQFGDICAYALVVVKRQRIGWILRELDLIKQHFKLPTSTALHCRVLFSGHQRGKVAELAHLSPADVRSIVIRIFLLFNNVGIHICFAHTSLRGFSETMGETINMWDEAKSSRVDLSIHHDPKGVISMLAQMCMMAPSPHRRFAKPHEWEIVISRDKTTVRLFGDSGRQAHNLVNGHSEIGAPAGQIFQFQPRVSSDSEAPLLQLADVAAYALAHAQEQDPKDRFWQRDLPSLNLRHDIFFKPRHPGHPIPEATVAND</sequence>
<organism evidence="1 2">
    <name type="scientific">Ralstonia pickettii</name>
    <name type="common">Burkholderia pickettii</name>
    <dbReference type="NCBI Taxonomy" id="329"/>
    <lineage>
        <taxon>Bacteria</taxon>
        <taxon>Pseudomonadati</taxon>
        <taxon>Pseudomonadota</taxon>
        <taxon>Betaproteobacteria</taxon>
        <taxon>Burkholderiales</taxon>
        <taxon>Burkholderiaceae</taxon>
        <taxon>Ralstonia</taxon>
    </lineage>
</organism>
<comment type="caution">
    <text evidence="1">The sequence shown here is derived from an EMBL/GenBank/DDBJ whole genome shotgun (WGS) entry which is preliminary data.</text>
</comment>
<protein>
    <recommendedName>
        <fullName evidence="3">DUF3800 domain-containing protein</fullName>
    </recommendedName>
</protein>
<evidence type="ECO:0000313" key="2">
    <source>
        <dbReference type="Proteomes" id="UP001189303"/>
    </source>
</evidence>
<gene>
    <name evidence="1" type="ORF">R38712_05104</name>
</gene>
<dbReference type="EMBL" id="CATWFT010000030">
    <property type="protein sequence ID" value="CAJ0732824.1"/>
    <property type="molecule type" value="Genomic_DNA"/>
</dbReference>
<evidence type="ECO:0008006" key="3">
    <source>
        <dbReference type="Google" id="ProtNLM"/>
    </source>
</evidence>
<keyword evidence="2" id="KW-1185">Reference proteome</keyword>
<proteinExistence type="predicted"/>
<name>A0ABM9IVI4_RALPI</name>
<dbReference type="RefSeq" id="WP_015856147.1">
    <property type="nucleotide sequence ID" value="NZ_CATWFT010000030.1"/>
</dbReference>
<accession>A0ABM9IVI4</accession>
<reference evidence="1 2" key="1">
    <citation type="submission" date="2023-07" db="EMBL/GenBank/DDBJ databases">
        <authorList>
            <person name="Peeters C."/>
        </authorList>
    </citation>
    <scope>NUCLEOTIDE SEQUENCE [LARGE SCALE GENOMIC DNA]</scope>
    <source>
        <strain evidence="1 2">R-38712</strain>
    </source>
</reference>